<dbReference type="RefSeq" id="WP_063496253.1">
    <property type="nucleotide sequence ID" value="NZ_CP014578.1"/>
</dbReference>
<evidence type="ECO:0000313" key="2">
    <source>
        <dbReference type="EMBL" id="ANB72831.1"/>
    </source>
</evidence>
<dbReference type="Gene3D" id="3.30.70.100">
    <property type="match status" value="1"/>
</dbReference>
<proteinExistence type="predicted"/>
<dbReference type="PANTHER" id="PTHR37832:SF1">
    <property type="entry name" value="STRESS-RESPONSE A_B BARREL DOMAIN-CONTAINING PROTEIN"/>
    <property type="match status" value="1"/>
</dbReference>
<dbReference type="PANTHER" id="PTHR37832">
    <property type="entry name" value="BLL2683 PROTEIN"/>
    <property type="match status" value="1"/>
</dbReference>
<dbReference type="PROSITE" id="PS51502">
    <property type="entry name" value="S_R_A_B_BARREL"/>
    <property type="match status" value="1"/>
</dbReference>
<dbReference type="STRING" id="1804984.AYM40_10965"/>
<dbReference type="Pfam" id="PF07876">
    <property type="entry name" value="Dabb"/>
    <property type="match status" value="1"/>
</dbReference>
<protein>
    <submittedName>
        <fullName evidence="2">Stress responsive protein</fullName>
    </submittedName>
</protein>
<dbReference type="KEGG" id="buz:AYM40_10965"/>
<gene>
    <name evidence="2" type="ORF">AYM40_10965</name>
</gene>
<dbReference type="SUPFAM" id="SSF54909">
    <property type="entry name" value="Dimeric alpha+beta barrel"/>
    <property type="match status" value="1"/>
</dbReference>
<feature type="domain" description="Stress-response A/B barrel" evidence="1">
    <location>
        <begin position="2"/>
        <end position="98"/>
    </location>
</feature>
<dbReference type="AlphaFoldDB" id="A0A160FKE1"/>
<dbReference type="InterPro" id="IPR011008">
    <property type="entry name" value="Dimeric_a/b-barrel"/>
</dbReference>
<accession>A0A160FKE1</accession>
<evidence type="ECO:0000313" key="3">
    <source>
        <dbReference type="Proteomes" id="UP000076852"/>
    </source>
</evidence>
<keyword evidence="3" id="KW-1185">Reference proteome</keyword>
<organism evidence="2 3">
    <name type="scientific">Paraburkholderia phytofirmans OLGA172</name>
    <dbReference type="NCBI Taxonomy" id="1417228"/>
    <lineage>
        <taxon>Bacteria</taxon>
        <taxon>Pseudomonadati</taxon>
        <taxon>Pseudomonadota</taxon>
        <taxon>Betaproteobacteria</taxon>
        <taxon>Burkholderiales</taxon>
        <taxon>Burkholderiaceae</taxon>
        <taxon>Paraburkholderia</taxon>
    </lineage>
</organism>
<dbReference type="InterPro" id="IPR013097">
    <property type="entry name" value="Dabb"/>
</dbReference>
<dbReference type="SMART" id="SM00886">
    <property type="entry name" value="Dabb"/>
    <property type="match status" value="1"/>
</dbReference>
<sequence>MIRHIVMWKLREHAEGASRAENALKLKDKLEGCRDIVPGILKLEVGIAAAGLESTYDIVLVSDFTDKAALDAYQVHPTHTALKGFVGAVRESRECVDYEI</sequence>
<evidence type="ECO:0000259" key="1">
    <source>
        <dbReference type="PROSITE" id="PS51502"/>
    </source>
</evidence>
<dbReference type="EMBL" id="CP014578">
    <property type="protein sequence ID" value="ANB72831.1"/>
    <property type="molecule type" value="Genomic_DNA"/>
</dbReference>
<dbReference type="Proteomes" id="UP000076852">
    <property type="component" value="Chromosome 1"/>
</dbReference>
<name>A0A160FKE1_9BURK</name>
<reference evidence="2 3" key="1">
    <citation type="journal article" date="2016" name="Gene">
        <title>PacBio SMRT assembly of a complex multi-replicon genome reveals chlorocatechol degradative operon in a region of genome plasticity.</title>
        <authorList>
            <person name="Ricker N."/>
            <person name="Shen S.Y."/>
            <person name="Goordial J."/>
            <person name="Jin S."/>
            <person name="Fulthorpe R.R."/>
        </authorList>
    </citation>
    <scope>NUCLEOTIDE SEQUENCE [LARGE SCALE GENOMIC DNA]</scope>
    <source>
        <strain evidence="2 3">OLGA172</strain>
    </source>
</reference>